<sequence length="256" mass="27002">MAAGPSVLVLEKAVKLLDCFTPERTHLSVGDLHRLTGLPVTTVARLINTLVALELLHKTGDTYRVGLRVLTWTAAATAASDLLEAADRAAAHLRDQTGETAGMYIPRGTTRVAVVVKLSHQSIIFRGYVGQLMPMRAGAAGKVFLAYDRHLLSAVLVEMNEGAGIEVPPELEAQLALTREQGWILTEQEREKGLNSLAAPVFDSTGAVVGALGIGGPSFRLNAQSAREFGPLVAETAASLSSRSGDGPKRSVGNSA</sequence>
<proteinExistence type="predicted"/>
<feature type="domain" description="HTH iclR-type" evidence="4">
    <location>
        <begin position="7"/>
        <end position="67"/>
    </location>
</feature>
<dbReference type="PROSITE" id="PS51077">
    <property type="entry name" value="HTH_ICLR"/>
    <property type="match status" value="1"/>
</dbReference>
<dbReference type="SUPFAM" id="SSF55781">
    <property type="entry name" value="GAF domain-like"/>
    <property type="match status" value="1"/>
</dbReference>
<dbReference type="InterPro" id="IPR036388">
    <property type="entry name" value="WH-like_DNA-bd_sf"/>
</dbReference>
<dbReference type="SUPFAM" id="SSF46785">
    <property type="entry name" value="Winged helix' DNA-binding domain"/>
    <property type="match status" value="1"/>
</dbReference>
<gene>
    <name evidence="6" type="ORF">SAMN04489713_112231</name>
</gene>
<dbReference type="GO" id="GO:0045892">
    <property type="term" value="P:negative regulation of DNA-templated transcription"/>
    <property type="evidence" value="ECO:0007669"/>
    <property type="project" value="TreeGrafter"/>
</dbReference>
<evidence type="ECO:0000313" key="6">
    <source>
        <dbReference type="EMBL" id="SFP23310.1"/>
    </source>
</evidence>
<evidence type="ECO:0000256" key="2">
    <source>
        <dbReference type="ARBA" id="ARBA00023125"/>
    </source>
</evidence>
<dbReference type="RefSeq" id="WP_021591913.1">
    <property type="nucleotide sequence ID" value="NZ_FOVH01000012.1"/>
</dbReference>
<dbReference type="PANTHER" id="PTHR30136">
    <property type="entry name" value="HELIX-TURN-HELIX TRANSCRIPTIONAL REGULATOR, ICLR FAMILY"/>
    <property type="match status" value="1"/>
</dbReference>
<dbReference type="EMBL" id="FOVH01000012">
    <property type="protein sequence ID" value="SFP23310.1"/>
    <property type="molecule type" value="Genomic_DNA"/>
</dbReference>
<dbReference type="Gene3D" id="3.30.450.40">
    <property type="match status" value="1"/>
</dbReference>
<protein>
    <submittedName>
        <fullName evidence="6">DNA-binding transcriptional regulator, IclR family</fullName>
    </submittedName>
</protein>
<keyword evidence="3" id="KW-0804">Transcription</keyword>
<keyword evidence="1" id="KW-0805">Transcription regulation</keyword>
<keyword evidence="2 6" id="KW-0238">DNA-binding</keyword>
<dbReference type="InterPro" id="IPR036390">
    <property type="entry name" value="WH_DNA-bd_sf"/>
</dbReference>
<dbReference type="Proteomes" id="UP000183413">
    <property type="component" value="Unassembled WGS sequence"/>
</dbReference>
<dbReference type="InterPro" id="IPR050707">
    <property type="entry name" value="HTH_MetabolicPath_Reg"/>
</dbReference>
<dbReference type="eggNOG" id="COG1414">
    <property type="taxonomic scope" value="Bacteria"/>
</dbReference>
<dbReference type="AlphaFoldDB" id="A0A1I5NNT1"/>
<organism evidence="6 7">
    <name type="scientific">Actinomadura madurae</name>
    <dbReference type="NCBI Taxonomy" id="1993"/>
    <lineage>
        <taxon>Bacteria</taxon>
        <taxon>Bacillati</taxon>
        <taxon>Actinomycetota</taxon>
        <taxon>Actinomycetes</taxon>
        <taxon>Streptosporangiales</taxon>
        <taxon>Thermomonosporaceae</taxon>
        <taxon>Actinomadura</taxon>
    </lineage>
</organism>
<dbReference type="GO" id="GO:0003677">
    <property type="term" value="F:DNA binding"/>
    <property type="evidence" value="ECO:0007669"/>
    <property type="project" value="UniProtKB-KW"/>
</dbReference>
<evidence type="ECO:0000256" key="3">
    <source>
        <dbReference type="ARBA" id="ARBA00023163"/>
    </source>
</evidence>
<dbReference type="GO" id="GO:0003700">
    <property type="term" value="F:DNA-binding transcription factor activity"/>
    <property type="evidence" value="ECO:0007669"/>
    <property type="project" value="TreeGrafter"/>
</dbReference>
<evidence type="ECO:0000259" key="5">
    <source>
        <dbReference type="PROSITE" id="PS51078"/>
    </source>
</evidence>
<dbReference type="PANTHER" id="PTHR30136:SF39">
    <property type="entry name" value="TRANSCRIPTIONAL REGULATORY PROTEIN"/>
    <property type="match status" value="1"/>
</dbReference>
<dbReference type="Pfam" id="PF01614">
    <property type="entry name" value="IclR_C"/>
    <property type="match status" value="1"/>
</dbReference>
<dbReference type="SMART" id="SM00346">
    <property type="entry name" value="HTH_ICLR"/>
    <property type="match status" value="1"/>
</dbReference>
<dbReference type="InParanoid" id="A0A1I5NNT1"/>
<evidence type="ECO:0000313" key="7">
    <source>
        <dbReference type="Proteomes" id="UP000183413"/>
    </source>
</evidence>
<feature type="domain" description="IclR-ED" evidence="5">
    <location>
        <begin position="68"/>
        <end position="246"/>
    </location>
</feature>
<keyword evidence="7" id="KW-1185">Reference proteome</keyword>
<dbReference type="Pfam" id="PF09339">
    <property type="entry name" value="HTH_IclR"/>
    <property type="match status" value="1"/>
</dbReference>
<dbReference type="InterPro" id="IPR014757">
    <property type="entry name" value="Tscrpt_reg_IclR_C"/>
</dbReference>
<evidence type="ECO:0000259" key="4">
    <source>
        <dbReference type="PROSITE" id="PS51077"/>
    </source>
</evidence>
<dbReference type="PROSITE" id="PS51078">
    <property type="entry name" value="ICLR_ED"/>
    <property type="match status" value="1"/>
</dbReference>
<dbReference type="Gene3D" id="1.10.10.10">
    <property type="entry name" value="Winged helix-like DNA-binding domain superfamily/Winged helix DNA-binding domain"/>
    <property type="match status" value="1"/>
</dbReference>
<dbReference type="InterPro" id="IPR029016">
    <property type="entry name" value="GAF-like_dom_sf"/>
</dbReference>
<dbReference type="InterPro" id="IPR005471">
    <property type="entry name" value="Tscrpt_reg_IclR_N"/>
</dbReference>
<name>A0A1I5NNT1_9ACTN</name>
<reference evidence="6 7" key="1">
    <citation type="submission" date="2016-10" db="EMBL/GenBank/DDBJ databases">
        <authorList>
            <person name="de Groot N.N."/>
        </authorList>
    </citation>
    <scope>NUCLEOTIDE SEQUENCE [LARGE SCALE GENOMIC DNA]</scope>
    <source>
        <strain evidence="6 7">DSM 43067</strain>
    </source>
</reference>
<accession>A0A1I5NNT1</accession>
<evidence type="ECO:0000256" key="1">
    <source>
        <dbReference type="ARBA" id="ARBA00023015"/>
    </source>
</evidence>
<dbReference type="STRING" id="1993.SAMN04489713_112231"/>